<dbReference type="Pfam" id="PF13359">
    <property type="entry name" value="DDE_Tnp_4"/>
    <property type="match status" value="1"/>
</dbReference>
<proteinExistence type="predicted"/>
<evidence type="ECO:0000313" key="5">
    <source>
        <dbReference type="EMBL" id="CAH3133073.1"/>
    </source>
</evidence>
<sequence length="132" mass="14973">MLLVDELFVFLVHLKLGLFEQDLAICFVSSLYTGGISDKEITRCSGILDLLEPGDSVMADKGFDINDLLREHNVLLNILPSLESQVQFSPQDDQKTKTIVNLKIHVKWAIRRVKEYHFFLEVPLSTLGSVNK</sequence>
<comment type="cofactor">
    <cofactor evidence="1">
        <name>a divalent metal cation</name>
        <dbReference type="ChEBI" id="CHEBI:60240"/>
    </cofactor>
</comment>
<feature type="chain" id="PRO_5043639451" description="DDE Tnp4 domain-containing protein" evidence="3">
    <location>
        <begin position="18"/>
        <end position="132"/>
    </location>
</feature>
<dbReference type="GO" id="GO:0046872">
    <property type="term" value="F:metal ion binding"/>
    <property type="evidence" value="ECO:0007669"/>
    <property type="project" value="UniProtKB-KW"/>
</dbReference>
<dbReference type="AlphaFoldDB" id="A0AAU9X122"/>
<organism evidence="5 6">
    <name type="scientific">Pocillopora meandrina</name>
    <dbReference type="NCBI Taxonomy" id="46732"/>
    <lineage>
        <taxon>Eukaryota</taxon>
        <taxon>Metazoa</taxon>
        <taxon>Cnidaria</taxon>
        <taxon>Anthozoa</taxon>
        <taxon>Hexacorallia</taxon>
        <taxon>Scleractinia</taxon>
        <taxon>Astrocoeniina</taxon>
        <taxon>Pocilloporidae</taxon>
        <taxon>Pocillopora</taxon>
    </lineage>
</organism>
<feature type="signal peptide" evidence="3">
    <location>
        <begin position="1"/>
        <end position="17"/>
    </location>
</feature>
<protein>
    <recommendedName>
        <fullName evidence="4">DDE Tnp4 domain-containing protein</fullName>
    </recommendedName>
</protein>
<evidence type="ECO:0000256" key="1">
    <source>
        <dbReference type="ARBA" id="ARBA00001968"/>
    </source>
</evidence>
<evidence type="ECO:0000256" key="3">
    <source>
        <dbReference type="SAM" id="SignalP"/>
    </source>
</evidence>
<dbReference type="PANTHER" id="PTHR23080:SF133">
    <property type="entry name" value="SI:CH211-262I1.5-RELATED"/>
    <property type="match status" value="1"/>
</dbReference>
<feature type="non-terminal residue" evidence="5">
    <location>
        <position position="132"/>
    </location>
</feature>
<evidence type="ECO:0000313" key="6">
    <source>
        <dbReference type="Proteomes" id="UP001159428"/>
    </source>
</evidence>
<evidence type="ECO:0000259" key="4">
    <source>
        <dbReference type="Pfam" id="PF13359"/>
    </source>
</evidence>
<dbReference type="EMBL" id="CALNXJ010000027">
    <property type="protein sequence ID" value="CAH3133073.1"/>
    <property type="molecule type" value="Genomic_DNA"/>
</dbReference>
<accession>A0AAU9X122</accession>
<feature type="domain" description="DDE Tnp4" evidence="4">
    <location>
        <begin position="19"/>
        <end position="123"/>
    </location>
</feature>
<dbReference type="InterPro" id="IPR027806">
    <property type="entry name" value="HARBI1_dom"/>
</dbReference>
<name>A0AAU9X122_9CNID</name>
<dbReference type="Proteomes" id="UP001159428">
    <property type="component" value="Unassembled WGS sequence"/>
</dbReference>
<dbReference type="PANTHER" id="PTHR23080">
    <property type="entry name" value="THAP DOMAIN PROTEIN"/>
    <property type="match status" value="1"/>
</dbReference>
<comment type="caution">
    <text evidence="5">The sequence shown here is derived from an EMBL/GenBank/DDBJ whole genome shotgun (WGS) entry which is preliminary data.</text>
</comment>
<keyword evidence="2" id="KW-0479">Metal-binding</keyword>
<keyword evidence="3" id="KW-0732">Signal</keyword>
<reference evidence="5 6" key="1">
    <citation type="submission" date="2022-05" db="EMBL/GenBank/DDBJ databases">
        <authorList>
            <consortium name="Genoscope - CEA"/>
            <person name="William W."/>
        </authorList>
    </citation>
    <scope>NUCLEOTIDE SEQUENCE [LARGE SCALE GENOMIC DNA]</scope>
</reference>
<gene>
    <name evidence="5" type="ORF">PMEA_00015364</name>
</gene>
<evidence type="ECO:0000256" key="2">
    <source>
        <dbReference type="ARBA" id="ARBA00022723"/>
    </source>
</evidence>
<keyword evidence="6" id="KW-1185">Reference proteome</keyword>